<accession>M8AVH9</accession>
<dbReference type="SUPFAM" id="SSF52540">
    <property type="entry name" value="P-loop containing nucleoside triphosphate hydrolases"/>
    <property type="match status" value="1"/>
</dbReference>
<feature type="region of interest" description="Disordered" evidence="1">
    <location>
        <begin position="81"/>
        <end position="116"/>
    </location>
</feature>
<proteinExistence type="predicted"/>
<sequence length="116" mass="13283">MDSNNKVMTCCVILHNMIIESDQGEPVFDTEPYYRQETSLTIPGITHVLWISKASASQRAGRAERTGPGRCYWLYLLHTGDTGRETSEDGSDPEDKDRHERKRQKKLNAMVREAQK</sequence>
<name>M8AVH9_AEGTA</name>
<evidence type="ECO:0000313" key="2">
    <source>
        <dbReference type="EnsemblPlants" id="EMT05680"/>
    </source>
</evidence>
<evidence type="ECO:0000256" key="1">
    <source>
        <dbReference type="SAM" id="MobiDB-lite"/>
    </source>
</evidence>
<dbReference type="Gene3D" id="3.40.50.300">
    <property type="entry name" value="P-loop containing nucleotide triphosphate hydrolases"/>
    <property type="match status" value="1"/>
</dbReference>
<protein>
    <submittedName>
        <fullName evidence="2">Uncharacterized protein</fullName>
    </submittedName>
</protein>
<feature type="compositionally biased region" description="Basic and acidic residues" evidence="1">
    <location>
        <begin position="81"/>
        <end position="98"/>
    </location>
</feature>
<reference evidence="2" key="1">
    <citation type="submission" date="2015-06" db="UniProtKB">
        <authorList>
            <consortium name="EnsemblPlants"/>
        </authorList>
    </citation>
    <scope>IDENTIFICATION</scope>
</reference>
<dbReference type="InterPro" id="IPR027417">
    <property type="entry name" value="P-loop_NTPase"/>
</dbReference>
<dbReference type="AlphaFoldDB" id="M8AVH9"/>
<organism evidence="2">
    <name type="scientific">Aegilops tauschii</name>
    <name type="common">Tausch's goatgrass</name>
    <name type="synonym">Aegilops squarrosa</name>
    <dbReference type="NCBI Taxonomy" id="37682"/>
    <lineage>
        <taxon>Eukaryota</taxon>
        <taxon>Viridiplantae</taxon>
        <taxon>Streptophyta</taxon>
        <taxon>Embryophyta</taxon>
        <taxon>Tracheophyta</taxon>
        <taxon>Spermatophyta</taxon>
        <taxon>Magnoliopsida</taxon>
        <taxon>Liliopsida</taxon>
        <taxon>Poales</taxon>
        <taxon>Poaceae</taxon>
        <taxon>BOP clade</taxon>
        <taxon>Pooideae</taxon>
        <taxon>Triticodae</taxon>
        <taxon>Triticeae</taxon>
        <taxon>Triticinae</taxon>
        <taxon>Aegilops</taxon>
    </lineage>
</organism>
<dbReference type="EnsemblPlants" id="EMT05680">
    <property type="protein sequence ID" value="EMT05680"/>
    <property type="gene ID" value="F775_10838"/>
</dbReference>